<dbReference type="EMBL" id="JAMFTQ010000008">
    <property type="protein sequence ID" value="MCP1388046.1"/>
    <property type="molecule type" value="Genomic_DNA"/>
</dbReference>
<evidence type="ECO:0000256" key="3">
    <source>
        <dbReference type="ARBA" id="ARBA00022723"/>
    </source>
</evidence>
<feature type="transmembrane region" description="Helical" evidence="8">
    <location>
        <begin position="216"/>
        <end position="235"/>
    </location>
</feature>
<dbReference type="RefSeq" id="WP_253578137.1">
    <property type="nucleotide sequence ID" value="NZ_JAMFTQ010000008.1"/>
</dbReference>
<dbReference type="PANTHER" id="PTHR43520">
    <property type="entry name" value="ATP7, ISOFORM B"/>
    <property type="match status" value="1"/>
</dbReference>
<gene>
    <name evidence="10" type="ORF">M5J20_07555</name>
</gene>
<feature type="transmembrane region" description="Helical" evidence="8">
    <location>
        <begin position="477"/>
        <end position="501"/>
    </location>
</feature>
<evidence type="ECO:0000256" key="5">
    <source>
        <dbReference type="ARBA" id="ARBA00022989"/>
    </source>
</evidence>
<keyword evidence="5 8" id="KW-1133">Transmembrane helix</keyword>
<evidence type="ECO:0000256" key="8">
    <source>
        <dbReference type="SAM" id="Phobius"/>
    </source>
</evidence>
<evidence type="ECO:0000259" key="9">
    <source>
        <dbReference type="Pfam" id="PF00122"/>
    </source>
</evidence>
<dbReference type="Gene3D" id="3.40.1110.10">
    <property type="entry name" value="Calcium-transporting ATPase, cytoplasmic domain N"/>
    <property type="match status" value="1"/>
</dbReference>
<dbReference type="Gene3D" id="2.70.150.10">
    <property type="entry name" value="Calcium-transporting ATPase, cytoplasmic transduction domain A"/>
    <property type="match status" value="1"/>
</dbReference>
<feature type="transmembrane region" description="Helical" evidence="8">
    <location>
        <begin position="294"/>
        <end position="311"/>
    </location>
</feature>
<feature type="region of interest" description="Disordered" evidence="7">
    <location>
        <begin position="131"/>
        <end position="153"/>
    </location>
</feature>
<dbReference type="InterPro" id="IPR023214">
    <property type="entry name" value="HAD_sf"/>
</dbReference>
<dbReference type="Gene3D" id="3.40.50.1000">
    <property type="entry name" value="HAD superfamily/HAD-like"/>
    <property type="match status" value="1"/>
</dbReference>
<protein>
    <submittedName>
        <fullName evidence="10">HAD family hydrolase</fullName>
    </submittedName>
</protein>
<keyword evidence="11" id="KW-1185">Reference proteome</keyword>
<organism evidence="10 11">
    <name type="scientific">Corynebacterium stercoris</name>
    <dbReference type="NCBI Taxonomy" id="2943490"/>
    <lineage>
        <taxon>Bacteria</taxon>
        <taxon>Bacillati</taxon>
        <taxon>Actinomycetota</taxon>
        <taxon>Actinomycetes</taxon>
        <taxon>Mycobacteriales</taxon>
        <taxon>Corynebacteriaceae</taxon>
        <taxon>Corynebacterium</taxon>
    </lineage>
</organism>
<evidence type="ECO:0000313" key="10">
    <source>
        <dbReference type="EMBL" id="MCP1388046.1"/>
    </source>
</evidence>
<dbReference type="Pfam" id="PF00702">
    <property type="entry name" value="Hydrolase"/>
    <property type="match status" value="1"/>
</dbReference>
<evidence type="ECO:0000256" key="6">
    <source>
        <dbReference type="ARBA" id="ARBA00023136"/>
    </source>
</evidence>
<keyword evidence="3" id="KW-0479">Metal-binding</keyword>
<dbReference type="GO" id="GO:0016787">
    <property type="term" value="F:hydrolase activity"/>
    <property type="evidence" value="ECO:0007669"/>
    <property type="project" value="UniProtKB-KW"/>
</dbReference>
<dbReference type="InterPro" id="IPR059000">
    <property type="entry name" value="ATPase_P-type_domA"/>
</dbReference>
<feature type="domain" description="P-type ATPase A" evidence="9">
    <location>
        <begin position="338"/>
        <end position="430"/>
    </location>
</feature>
<keyword evidence="6 8" id="KW-0472">Membrane</keyword>
<dbReference type="SUPFAM" id="SSF81660">
    <property type="entry name" value="Metal cation-transporting ATPase, ATP-binding domain N"/>
    <property type="match status" value="1"/>
</dbReference>
<comment type="caution">
    <text evidence="10">The sequence shown here is derived from an EMBL/GenBank/DDBJ whole genome shotgun (WGS) entry which is preliminary data.</text>
</comment>
<dbReference type="Pfam" id="PF00122">
    <property type="entry name" value="E1-E2_ATPase"/>
    <property type="match status" value="1"/>
</dbReference>
<dbReference type="PANTHER" id="PTHR43520:SF8">
    <property type="entry name" value="P-TYPE CU(+) TRANSPORTER"/>
    <property type="match status" value="1"/>
</dbReference>
<proteinExistence type="predicted"/>
<name>A0ABT1G238_9CORY</name>
<dbReference type="SUPFAM" id="SSF81665">
    <property type="entry name" value="Calcium ATPase, transmembrane domain M"/>
    <property type="match status" value="1"/>
</dbReference>
<sequence>MPTDIANGRPGDETAPSALTSSIEQAREAARLAGIEPDSAWLADEGYSRANASYAYELTGLQDGPQLADIEEALEATPGVLAQLNYSSSMAWITAPAELDPERLEDVFQAFGVTATMTDATLRRRALRGEMERRSPRLSTRGMSGRIRKRRKHAQEEITAAREAGFVRRATRSASNSDVLFTARDLVTPTRLVMAIVLSLPVIVLSYGPALQFPGWQWLCFALATPVALWCALPFHRAMAGGVRRGMSALDGASSIAVLAAYVWSAAALLFTGAGEIGWTSSGGWMPTRRGEDIELFLDVACGVTMLLLVGRYNTKRVGERLVDRMERLTPPAETEYTVTRRGKHTEESLPISEINRGDDVQLGRGAIVPVDGEIIGGTALVSHLLFDDPTHTKVKVGDRIAAGSRVERGNLKVRADRTGHATRWAEVSRWVADATKRQNAATMLSTKSAGMLIPTAYVLAVLDFGLWLLFTGDYNAAFSTALAILAVIAPVALAISPALATRNGIEAAARNGILVRDGTTLRNLDDVDTVVFNRVGTLVEREMTVETVTAARGEDSELVLLVAAALLVESNHPASRAIVAAAREAKGFGLPWRVEPESSNIHADGRCEGRVIVRPAANHHEKAGEEQTTYLDAVLWRPTNLSRLSGRLAMAATTGGAPIVVRWKGKDRGVITLHDPAKGDAIEAVDRLEAMGVNTVMLTRDTYAVGRRFADMMGITSVLAGITAQDKPGAVRQLHTRGANMAVVGTASVMDVVAVADVGIIYAEDEFFDRGFKRAETVADVVLIRDDVSAVPQVIEHGRRVSRIIDSNMIFANLYNVVAVGLAAFGVMPPMGATLLMLGSSLIIEYRSINARRFPQ</sequence>
<evidence type="ECO:0000256" key="2">
    <source>
        <dbReference type="ARBA" id="ARBA00022692"/>
    </source>
</evidence>
<accession>A0ABT1G238</accession>
<feature type="transmembrane region" description="Helical" evidence="8">
    <location>
        <begin position="743"/>
        <end position="764"/>
    </location>
</feature>
<feature type="transmembrane region" description="Helical" evidence="8">
    <location>
        <begin position="452"/>
        <end position="471"/>
    </location>
</feature>
<evidence type="ECO:0000256" key="7">
    <source>
        <dbReference type="SAM" id="MobiDB-lite"/>
    </source>
</evidence>
<dbReference type="InterPro" id="IPR008250">
    <property type="entry name" value="ATPase_P-typ_transduc_dom_A_sf"/>
</dbReference>
<feature type="transmembrane region" description="Helical" evidence="8">
    <location>
        <begin position="256"/>
        <end position="274"/>
    </location>
</feature>
<dbReference type="InterPro" id="IPR023299">
    <property type="entry name" value="ATPase_P-typ_cyto_dom_N"/>
</dbReference>
<dbReference type="InterPro" id="IPR036412">
    <property type="entry name" value="HAD-like_sf"/>
</dbReference>
<comment type="subcellular location">
    <subcellularLocation>
        <location evidence="1">Membrane</location>
        <topology evidence="1">Multi-pass membrane protein</topology>
    </subcellularLocation>
</comment>
<reference evidence="10" key="1">
    <citation type="submission" date="2022-05" db="EMBL/GenBank/DDBJ databases">
        <title>Corynebacterium sp. TA-R-1 sp. nov., isolated from human feces.</title>
        <authorList>
            <person name="Shamsuzzaman M."/>
            <person name="Dahal R.H."/>
        </authorList>
    </citation>
    <scope>NUCLEOTIDE SEQUENCE</scope>
    <source>
        <strain evidence="10">TA-R-1</strain>
    </source>
</reference>
<feature type="transmembrane region" description="Helical" evidence="8">
    <location>
        <begin position="192"/>
        <end position="210"/>
    </location>
</feature>
<evidence type="ECO:0000256" key="4">
    <source>
        <dbReference type="ARBA" id="ARBA00022967"/>
    </source>
</evidence>
<keyword evidence="4" id="KW-1278">Translocase</keyword>
<keyword evidence="2 8" id="KW-0812">Transmembrane</keyword>
<evidence type="ECO:0000313" key="11">
    <source>
        <dbReference type="Proteomes" id="UP001204000"/>
    </source>
</evidence>
<dbReference type="SUPFAM" id="SSF81653">
    <property type="entry name" value="Calcium ATPase, transduction domain A"/>
    <property type="match status" value="1"/>
</dbReference>
<evidence type="ECO:0000256" key="1">
    <source>
        <dbReference type="ARBA" id="ARBA00004141"/>
    </source>
</evidence>
<dbReference type="SUPFAM" id="SSF56784">
    <property type="entry name" value="HAD-like"/>
    <property type="match status" value="1"/>
</dbReference>
<feature type="transmembrane region" description="Helical" evidence="8">
    <location>
        <begin position="818"/>
        <end position="845"/>
    </location>
</feature>
<dbReference type="InterPro" id="IPR023298">
    <property type="entry name" value="ATPase_P-typ_TM_dom_sf"/>
</dbReference>
<keyword evidence="10" id="KW-0378">Hydrolase</keyword>
<dbReference type="Proteomes" id="UP001204000">
    <property type="component" value="Unassembled WGS sequence"/>
</dbReference>